<dbReference type="Proteomes" id="UP001480955">
    <property type="component" value="Unassembled WGS sequence"/>
</dbReference>
<evidence type="ECO:0000313" key="2">
    <source>
        <dbReference type="Proteomes" id="UP001480955"/>
    </source>
</evidence>
<evidence type="ECO:0000313" key="1">
    <source>
        <dbReference type="EMBL" id="MER2252925.1"/>
    </source>
</evidence>
<organism evidence="1 2">
    <name type="scientific">Methylorubrum podarium</name>
    <dbReference type="NCBI Taxonomy" id="200476"/>
    <lineage>
        <taxon>Bacteria</taxon>
        <taxon>Pseudomonadati</taxon>
        <taxon>Pseudomonadota</taxon>
        <taxon>Alphaproteobacteria</taxon>
        <taxon>Hyphomicrobiales</taxon>
        <taxon>Methylobacteriaceae</taxon>
        <taxon>Methylorubrum</taxon>
    </lineage>
</organism>
<dbReference type="EMBL" id="JBELQE010000124">
    <property type="protein sequence ID" value="MER2252925.1"/>
    <property type="molecule type" value="Genomic_DNA"/>
</dbReference>
<accession>A0ABV1QUA5</accession>
<comment type="caution">
    <text evidence="1">The sequence shown here is derived from an EMBL/GenBank/DDBJ whole genome shotgun (WGS) entry which is preliminary data.</text>
</comment>
<protein>
    <submittedName>
        <fullName evidence="1">Uncharacterized protein</fullName>
    </submittedName>
</protein>
<gene>
    <name evidence="1" type="ORF">ABS772_23695</name>
</gene>
<name>A0ABV1QUA5_9HYPH</name>
<keyword evidence="2" id="KW-1185">Reference proteome</keyword>
<reference evidence="1 2" key="1">
    <citation type="submission" date="2024-06" db="EMBL/GenBank/DDBJ databases">
        <authorList>
            <person name="Campbell A.G."/>
        </authorList>
    </citation>
    <scope>NUCLEOTIDE SEQUENCE [LARGE SCALE GENOMIC DNA]</scope>
    <source>
        <strain evidence="1 2">EM12</strain>
    </source>
</reference>
<sequence length="81" mass="9488">MSTKTLGVVIDFEMAIFQPYYEQQMMKRLTPRALEKIKAYGSYPLMLKQARQWRMYDIRDRKARPELAFAWPNLSAGAGGR</sequence>
<dbReference type="RefSeq" id="WP_350397141.1">
    <property type="nucleotide sequence ID" value="NZ_JBELQE010000124.1"/>
</dbReference>
<proteinExistence type="predicted"/>